<accession>A0A392T019</accession>
<reference evidence="1 2" key="1">
    <citation type="journal article" date="2018" name="Front. Plant Sci.">
        <title>Red Clover (Trifolium pratense) and Zigzag Clover (T. medium) - A Picture of Genomic Similarities and Differences.</title>
        <authorList>
            <person name="Dluhosova J."/>
            <person name="Istvanek J."/>
            <person name="Nedelnik J."/>
            <person name="Repkova J."/>
        </authorList>
    </citation>
    <scope>NUCLEOTIDE SEQUENCE [LARGE SCALE GENOMIC DNA]</scope>
    <source>
        <strain evidence="2">cv. 10/8</strain>
        <tissue evidence="1">Leaf</tissue>
    </source>
</reference>
<protein>
    <submittedName>
        <fullName evidence="1">Uncharacterized protein</fullName>
    </submittedName>
</protein>
<dbReference type="AlphaFoldDB" id="A0A392T019"/>
<dbReference type="EMBL" id="LXQA010480077">
    <property type="protein sequence ID" value="MCI54481.1"/>
    <property type="molecule type" value="Genomic_DNA"/>
</dbReference>
<keyword evidence="2" id="KW-1185">Reference proteome</keyword>
<organism evidence="1 2">
    <name type="scientific">Trifolium medium</name>
    <dbReference type="NCBI Taxonomy" id="97028"/>
    <lineage>
        <taxon>Eukaryota</taxon>
        <taxon>Viridiplantae</taxon>
        <taxon>Streptophyta</taxon>
        <taxon>Embryophyta</taxon>
        <taxon>Tracheophyta</taxon>
        <taxon>Spermatophyta</taxon>
        <taxon>Magnoliopsida</taxon>
        <taxon>eudicotyledons</taxon>
        <taxon>Gunneridae</taxon>
        <taxon>Pentapetalae</taxon>
        <taxon>rosids</taxon>
        <taxon>fabids</taxon>
        <taxon>Fabales</taxon>
        <taxon>Fabaceae</taxon>
        <taxon>Papilionoideae</taxon>
        <taxon>50 kb inversion clade</taxon>
        <taxon>NPAAA clade</taxon>
        <taxon>Hologalegina</taxon>
        <taxon>IRL clade</taxon>
        <taxon>Trifolieae</taxon>
        <taxon>Trifolium</taxon>
    </lineage>
</organism>
<feature type="non-terminal residue" evidence="1">
    <location>
        <position position="50"/>
    </location>
</feature>
<name>A0A392T019_9FABA</name>
<sequence>MGFDGLMNRGGYGYGVVAVMVMVFDDKCDDDYGDNGRWVMMNWVVVIIEK</sequence>
<evidence type="ECO:0000313" key="1">
    <source>
        <dbReference type="EMBL" id="MCI54481.1"/>
    </source>
</evidence>
<dbReference type="Proteomes" id="UP000265520">
    <property type="component" value="Unassembled WGS sequence"/>
</dbReference>
<evidence type="ECO:0000313" key="2">
    <source>
        <dbReference type="Proteomes" id="UP000265520"/>
    </source>
</evidence>
<comment type="caution">
    <text evidence="1">The sequence shown here is derived from an EMBL/GenBank/DDBJ whole genome shotgun (WGS) entry which is preliminary data.</text>
</comment>
<proteinExistence type="predicted"/>